<keyword evidence="4" id="KW-1185">Reference proteome</keyword>
<dbReference type="PROSITE" id="PS51257">
    <property type="entry name" value="PROKAR_LIPOPROTEIN"/>
    <property type="match status" value="1"/>
</dbReference>
<dbReference type="Gene3D" id="3.90.1580.10">
    <property type="entry name" value="paralog of FGE (formylglycine-generating enzyme)"/>
    <property type="match status" value="1"/>
</dbReference>
<dbReference type="SUPFAM" id="SSF56436">
    <property type="entry name" value="C-type lectin-like"/>
    <property type="match status" value="1"/>
</dbReference>
<protein>
    <submittedName>
        <fullName evidence="3">Formylglycine-generating enzyme, required for sulfatase activity, contains SUMF1/FGE domain</fullName>
    </submittedName>
</protein>
<dbReference type="AlphaFoldDB" id="A0A0J7JAX2"/>
<organism evidence="3 4">
    <name type="scientific">Marinobacter subterrani</name>
    <dbReference type="NCBI Taxonomy" id="1658765"/>
    <lineage>
        <taxon>Bacteria</taxon>
        <taxon>Pseudomonadati</taxon>
        <taxon>Pseudomonadota</taxon>
        <taxon>Gammaproteobacteria</taxon>
        <taxon>Pseudomonadales</taxon>
        <taxon>Marinobacteraceae</taxon>
        <taxon>Marinobacter</taxon>
    </lineage>
</organism>
<gene>
    <name evidence="3" type="ORF">Msub_11258</name>
</gene>
<dbReference type="Proteomes" id="UP000036102">
    <property type="component" value="Unassembled WGS sequence"/>
</dbReference>
<evidence type="ECO:0000313" key="3">
    <source>
        <dbReference type="EMBL" id="KMQ75059.1"/>
    </source>
</evidence>
<comment type="caution">
    <text evidence="3">The sequence shown here is derived from an EMBL/GenBank/DDBJ whole genome shotgun (WGS) entry which is preliminary data.</text>
</comment>
<dbReference type="EMBL" id="LFBU01000001">
    <property type="protein sequence ID" value="KMQ75059.1"/>
    <property type="molecule type" value="Genomic_DNA"/>
</dbReference>
<dbReference type="InterPro" id="IPR005532">
    <property type="entry name" value="SUMF_dom"/>
</dbReference>
<reference evidence="3 4" key="1">
    <citation type="submission" date="2015-06" db="EMBL/GenBank/DDBJ databases">
        <title>Marinobacter subterrani, a genetically tractable neutrophilic iron-oxidizing strain isolated from the Soudan Iron Mine.</title>
        <authorList>
            <person name="Bonis B.M."/>
            <person name="Gralnick J.A."/>
        </authorList>
    </citation>
    <scope>NUCLEOTIDE SEQUENCE [LARGE SCALE GENOMIC DNA]</scope>
    <source>
        <strain evidence="3 4">JG233</strain>
    </source>
</reference>
<dbReference type="STRING" id="1658765.Msub_11258"/>
<name>A0A0J7JAX2_9GAMM</name>
<accession>A0A0J7JAX2</accession>
<feature type="signal peptide" evidence="1">
    <location>
        <begin position="1"/>
        <end position="20"/>
    </location>
</feature>
<evidence type="ECO:0000259" key="2">
    <source>
        <dbReference type="Pfam" id="PF03781"/>
    </source>
</evidence>
<dbReference type="Pfam" id="PF03781">
    <property type="entry name" value="FGE-sulfatase"/>
    <property type="match status" value="1"/>
</dbReference>
<dbReference type="InterPro" id="IPR016187">
    <property type="entry name" value="CTDL_fold"/>
</dbReference>
<proteinExistence type="predicted"/>
<feature type="chain" id="PRO_5005289303" evidence="1">
    <location>
        <begin position="21"/>
        <end position="319"/>
    </location>
</feature>
<evidence type="ECO:0000313" key="4">
    <source>
        <dbReference type="Proteomes" id="UP000036102"/>
    </source>
</evidence>
<dbReference type="GO" id="GO:0120147">
    <property type="term" value="F:formylglycine-generating oxidase activity"/>
    <property type="evidence" value="ECO:0007669"/>
    <property type="project" value="TreeGrafter"/>
</dbReference>
<keyword evidence="1" id="KW-0732">Signal</keyword>
<dbReference type="PATRIC" id="fig|1658765.3.peg.1247"/>
<dbReference type="PANTHER" id="PTHR23150">
    <property type="entry name" value="SULFATASE MODIFYING FACTOR 1, 2"/>
    <property type="match status" value="1"/>
</dbReference>
<dbReference type="RefSeq" id="WP_048495204.1">
    <property type="nucleotide sequence ID" value="NZ_LFBU01000001.1"/>
</dbReference>
<dbReference type="InterPro" id="IPR042095">
    <property type="entry name" value="SUMF_sf"/>
</dbReference>
<evidence type="ECO:0000256" key="1">
    <source>
        <dbReference type="SAM" id="SignalP"/>
    </source>
</evidence>
<feature type="domain" description="Sulfatase-modifying factor enzyme-like" evidence="2">
    <location>
        <begin position="44"/>
        <end position="259"/>
    </location>
</feature>
<dbReference type="OrthoDB" id="9768004at2"/>
<dbReference type="InterPro" id="IPR051043">
    <property type="entry name" value="Sulfatase_Mod_Factor_Kinase"/>
</dbReference>
<sequence>MLKPCPLKVVGLLVSPAVLVACGGVGGGDEWPSSVKAVADQAVENQVFVKGGTFKLGDIGRPNGTPYMVLTDHALPPVEVKVDSFSISRYETTWGEMEVYYEDVGRAHLYEDDYTDRKYLNASDDPMSPYYNRKPARVPNYYEAERYCEWLSDQTGLPFALPTEAQWEYAARSRGRNVPYATDTGEEHNDTYLQRPREYIDPSIPPSGNMLSHDSGIMERRPVGTYPPNPLGLYDMSGNVAEWTQDWFEEDYYKHAPFDNPSGPVGPPDPEKPEKTVRDWAGKGGGFGGGGTVFVRSGVHVEAPGTGFRCVVNHPERIN</sequence>
<dbReference type="PANTHER" id="PTHR23150:SF19">
    <property type="entry name" value="FORMYLGLYCINE-GENERATING ENZYME"/>
    <property type="match status" value="1"/>
</dbReference>